<name>A0A6I4REF2_9STRE</name>
<accession>A0A6I4REF2</accession>
<comment type="caution">
    <text evidence="2">The sequence shown here is derived from an EMBL/GenBank/DDBJ whole genome shotgun (WGS) entry which is preliminary data.</text>
</comment>
<dbReference type="Proteomes" id="UP000435060">
    <property type="component" value="Unassembled WGS sequence"/>
</dbReference>
<evidence type="ECO:0000313" key="1">
    <source>
        <dbReference type="EMBL" id="MTB65140.1"/>
    </source>
</evidence>
<protein>
    <submittedName>
        <fullName evidence="2">Uncharacterized protein</fullName>
    </submittedName>
</protein>
<gene>
    <name evidence="1" type="ORF">GGG87_09050</name>
    <name evidence="2" type="ORF">GGH11_09090</name>
</gene>
<dbReference type="EMBL" id="WLCG01000014">
    <property type="protein sequence ID" value="MTB65140.1"/>
    <property type="molecule type" value="Genomic_DNA"/>
</dbReference>
<sequence length="326" mass="39513">MRKNSIALIVPFFGPLPEYTKLFFYTLGYHKEITVLLFTDQQVEKVPENVKVTHTSFEQFKKRLEHLFEFEISLEKSYKLCDFRPAYGLLLEKELQNYDFWGYCDLDIIVGDISGFLQPNILENYDKIYQHGHLTLFRNTPENNRRFMEKAGMDYRECFTSPINAIFDEVLGIQRKYELLGISTYISRDCADISPWHYSFRRVESHLKDNEMKSLNYNLQVFFWEKGKVYRAYWNEELFTVEYDQFNYLHFQKRNLSLSFLEGKIEKLDSFYICRDGFQPKKVGFNVTLDEIRSLNGHNRFKDLQKRWEYKLFMWKRRFSKYLLKK</sequence>
<dbReference type="InterPro" id="IPR046733">
    <property type="entry name" value="DUF6625"/>
</dbReference>
<dbReference type="Pfam" id="PF20330">
    <property type="entry name" value="DUF6625"/>
    <property type="match status" value="1"/>
</dbReference>
<evidence type="ECO:0000313" key="3">
    <source>
        <dbReference type="Proteomes" id="UP000435060"/>
    </source>
</evidence>
<dbReference type="EMBL" id="WUBJ01000013">
    <property type="protein sequence ID" value="MWV57128.1"/>
    <property type="molecule type" value="Genomic_DNA"/>
</dbReference>
<reference evidence="1 3" key="2">
    <citation type="submission" date="2019-11" db="EMBL/GenBank/DDBJ databases">
        <title>Streptococcis sp. isolated from the respiratory tract of Marmot.</title>
        <authorList>
            <person name="Zhang G."/>
        </authorList>
    </citation>
    <scope>NUCLEOTIDE SEQUENCE [LARGE SCALE GENOMIC DNA]</scope>
    <source>
        <strain evidence="3">zg-86</strain>
        <strain evidence="1">Zg-86</strain>
    </source>
</reference>
<dbReference type="Proteomes" id="UP000435423">
    <property type="component" value="Unassembled WGS sequence"/>
</dbReference>
<evidence type="ECO:0000313" key="4">
    <source>
        <dbReference type="Proteomes" id="UP000435423"/>
    </source>
</evidence>
<reference evidence="2 4" key="1">
    <citation type="submission" date="2019-10" db="EMBL/GenBank/DDBJ databases">
        <title>Streptococcis sp, isolated from the respiratory tract of Marmot.</title>
        <authorList>
            <person name="Zhang G."/>
        </authorList>
    </citation>
    <scope>NUCLEOTIDE SEQUENCE [LARGE SCALE GENOMIC DNA]</scope>
    <source>
        <strain evidence="2">Zg-70</strain>
        <strain evidence="4">zg-70</strain>
    </source>
</reference>
<organism evidence="2 4">
    <name type="scientific">Streptococcus zhangguiae</name>
    <dbReference type="NCBI Taxonomy" id="2664091"/>
    <lineage>
        <taxon>Bacteria</taxon>
        <taxon>Bacillati</taxon>
        <taxon>Bacillota</taxon>
        <taxon>Bacilli</taxon>
        <taxon>Lactobacillales</taxon>
        <taxon>Streptococcaceae</taxon>
        <taxon>Streptococcus</taxon>
    </lineage>
</organism>
<dbReference type="AlphaFoldDB" id="A0A6I4REF2"/>
<proteinExistence type="predicted"/>
<dbReference type="RefSeq" id="WP_154609006.1">
    <property type="nucleotide sequence ID" value="NZ_CP072115.1"/>
</dbReference>
<keyword evidence="3" id="KW-1185">Reference proteome</keyword>
<evidence type="ECO:0000313" key="2">
    <source>
        <dbReference type="EMBL" id="MWV57128.1"/>
    </source>
</evidence>